<organism evidence="2 3">
    <name type="scientific">Sphingomonas morindae</name>
    <dbReference type="NCBI Taxonomy" id="1541170"/>
    <lineage>
        <taxon>Bacteria</taxon>
        <taxon>Pseudomonadati</taxon>
        <taxon>Pseudomonadota</taxon>
        <taxon>Alphaproteobacteria</taxon>
        <taxon>Sphingomonadales</taxon>
        <taxon>Sphingomonadaceae</taxon>
        <taxon>Sphingomonas</taxon>
    </lineage>
</organism>
<keyword evidence="1" id="KW-0812">Transmembrane</keyword>
<proteinExistence type="predicted"/>
<reference evidence="2" key="1">
    <citation type="journal article" date="2022" name="Toxins">
        <title>Genomic Analysis of Sphingopyxis sp. USTB-05 for Biodegrading Cyanobacterial Hepatotoxins.</title>
        <authorList>
            <person name="Liu C."/>
            <person name="Xu Q."/>
            <person name="Zhao Z."/>
            <person name="Zhang H."/>
            <person name="Liu X."/>
            <person name="Yin C."/>
            <person name="Liu Y."/>
            <person name="Yan H."/>
        </authorList>
    </citation>
    <scope>NUCLEOTIDE SEQUENCE</scope>
    <source>
        <strain evidence="2">NBD5</strain>
    </source>
</reference>
<gene>
    <name evidence="2" type="ORF">LHA26_03555</name>
</gene>
<sequence>MPVSAILGLAIVCLARGIGGPVSIQIIGLRAEGATATVLLWIATFAASAFAIRALW</sequence>
<evidence type="ECO:0000313" key="3">
    <source>
        <dbReference type="Proteomes" id="UP001056937"/>
    </source>
</evidence>
<dbReference type="Proteomes" id="UP001056937">
    <property type="component" value="Chromosome 1"/>
</dbReference>
<evidence type="ECO:0000256" key="1">
    <source>
        <dbReference type="SAM" id="Phobius"/>
    </source>
</evidence>
<dbReference type="RefSeq" id="WP_252167379.1">
    <property type="nucleotide sequence ID" value="NZ_CP084930.1"/>
</dbReference>
<protein>
    <submittedName>
        <fullName evidence="2">Uncharacterized protein</fullName>
    </submittedName>
</protein>
<evidence type="ECO:0000313" key="2">
    <source>
        <dbReference type="EMBL" id="USI73570.1"/>
    </source>
</evidence>
<accession>A0ABY4X9G6</accession>
<dbReference type="EMBL" id="CP084930">
    <property type="protein sequence ID" value="USI73570.1"/>
    <property type="molecule type" value="Genomic_DNA"/>
</dbReference>
<keyword evidence="1" id="KW-0472">Membrane</keyword>
<keyword evidence="3" id="KW-1185">Reference proteome</keyword>
<feature type="transmembrane region" description="Helical" evidence="1">
    <location>
        <begin position="35"/>
        <end position="55"/>
    </location>
</feature>
<name>A0ABY4X9G6_9SPHN</name>
<keyword evidence="1" id="KW-1133">Transmembrane helix</keyword>